<gene>
    <name evidence="1" type="ORF">AMORRO_LOCUS16738</name>
</gene>
<feature type="non-terminal residue" evidence="1">
    <location>
        <position position="1"/>
    </location>
</feature>
<dbReference type="EMBL" id="CAJVPV010047899">
    <property type="protein sequence ID" value="CAG8773409.1"/>
    <property type="molecule type" value="Genomic_DNA"/>
</dbReference>
<name>A0A9N9JDC3_9GLOM</name>
<evidence type="ECO:0000313" key="2">
    <source>
        <dbReference type="Proteomes" id="UP000789342"/>
    </source>
</evidence>
<keyword evidence="2" id="KW-1185">Reference proteome</keyword>
<dbReference type="AlphaFoldDB" id="A0A9N9JDC3"/>
<dbReference type="Proteomes" id="UP000789342">
    <property type="component" value="Unassembled WGS sequence"/>
</dbReference>
<comment type="caution">
    <text evidence="1">The sequence shown here is derived from an EMBL/GenBank/DDBJ whole genome shotgun (WGS) entry which is preliminary data.</text>
</comment>
<reference evidence="1" key="1">
    <citation type="submission" date="2021-06" db="EMBL/GenBank/DDBJ databases">
        <authorList>
            <person name="Kallberg Y."/>
            <person name="Tangrot J."/>
            <person name="Rosling A."/>
        </authorList>
    </citation>
    <scope>NUCLEOTIDE SEQUENCE</scope>
    <source>
        <strain evidence="1">CL551</strain>
    </source>
</reference>
<feature type="non-terminal residue" evidence="1">
    <location>
        <position position="251"/>
    </location>
</feature>
<accession>A0A9N9JDC3</accession>
<sequence length="251" mass="28524">YKTYGLVSLNQYHCDLICDICQMQISEKCREKIYTLYSTVNENFGNKLVENEKKSELDANDSTCAKTTKRLLDVAKESPPKRVAKNLDFIENDSINPFIASGITDENNLNGLFTTPGGNDSDKSYYPGSDEPDDDTFIEIKKKRNDYIYDWFTGPGVVKSSLSEGAKKWIIDTLDVSNLLLEYRDMSVQRASENKIEEVAEILSLNHIFLFEQNVPIGVSSMIEPESLNVIFDTIKNEFAPYHLSNDDVLR</sequence>
<evidence type="ECO:0000313" key="1">
    <source>
        <dbReference type="EMBL" id="CAG8773409.1"/>
    </source>
</evidence>
<protein>
    <submittedName>
        <fullName evidence="1">5925_t:CDS:1</fullName>
    </submittedName>
</protein>
<proteinExistence type="predicted"/>
<dbReference type="OrthoDB" id="2429120at2759"/>
<organism evidence="1 2">
    <name type="scientific">Acaulospora morrowiae</name>
    <dbReference type="NCBI Taxonomy" id="94023"/>
    <lineage>
        <taxon>Eukaryota</taxon>
        <taxon>Fungi</taxon>
        <taxon>Fungi incertae sedis</taxon>
        <taxon>Mucoromycota</taxon>
        <taxon>Glomeromycotina</taxon>
        <taxon>Glomeromycetes</taxon>
        <taxon>Diversisporales</taxon>
        <taxon>Acaulosporaceae</taxon>
        <taxon>Acaulospora</taxon>
    </lineage>
</organism>